<keyword evidence="13" id="KW-1185">Reference proteome</keyword>
<evidence type="ECO:0000256" key="1">
    <source>
        <dbReference type="ARBA" id="ARBA00006566"/>
    </source>
</evidence>
<dbReference type="GO" id="GO:0046872">
    <property type="term" value="F:metal ion binding"/>
    <property type="evidence" value="ECO:0007669"/>
    <property type="project" value="UniProtKB-KW"/>
</dbReference>
<feature type="domain" description="GHMP kinase N-terminal" evidence="9">
    <location>
        <begin position="111"/>
        <end position="198"/>
    </location>
</feature>
<evidence type="ECO:0000259" key="11">
    <source>
        <dbReference type="Pfam" id="PF10509"/>
    </source>
</evidence>
<dbReference type="Gene3D" id="3.30.230.10">
    <property type="match status" value="1"/>
</dbReference>
<dbReference type="InterPro" id="IPR000705">
    <property type="entry name" value="Galactokinase"/>
</dbReference>
<dbReference type="NCBIfam" id="TIGR00131">
    <property type="entry name" value="gal_kin"/>
    <property type="match status" value="1"/>
</dbReference>
<protein>
    <submittedName>
        <fullName evidence="12">Galactokinase</fullName>
    </submittedName>
</protein>
<keyword evidence="7" id="KW-0460">Magnesium</keyword>
<dbReference type="PRINTS" id="PR00959">
    <property type="entry name" value="MEVGALKINASE"/>
</dbReference>
<evidence type="ECO:0000256" key="8">
    <source>
        <dbReference type="ARBA" id="ARBA00023277"/>
    </source>
</evidence>
<name>A0A8X6Q5E0_NEPPI</name>
<keyword evidence="5" id="KW-0418">Kinase</keyword>
<gene>
    <name evidence="12" type="primary">GALK1</name>
    <name evidence="12" type="ORF">NPIL_113151</name>
</gene>
<dbReference type="GO" id="GO:0004335">
    <property type="term" value="F:galactokinase activity"/>
    <property type="evidence" value="ECO:0007669"/>
    <property type="project" value="InterPro"/>
</dbReference>
<evidence type="ECO:0000256" key="3">
    <source>
        <dbReference type="ARBA" id="ARBA00022723"/>
    </source>
</evidence>
<evidence type="ECO:0000259" key="9">
    <source>
        <dbReference type="Pfam" id="PF00288"/>
    </source>
</evidence>
<dbReference type="GO" id="GO:0006012">
    <property type="term" value="P:galactose metabolic process"/>
    <property type="evidence" value="ECO:0007669"/>
    <property type="project" value="InterPro"/>
</dbReference>
<dbReference type="Proteomes" id="UP000887013">
    <property type="component" value="Unassembled WGS sequence"/>
</dbReference>
<dbReference type="InterPro" id="IPR019741">
    <property type="entry name" value="Galactokinase_CS"/>
</dbReference>
<dbReference type="Pfam" id="PF08544">
    <property type="entry name" value="GHMP_kinases_C"/>
    <property type="match status" value="1"/>
</dbReference>
<comment type="similarity">
    <text evidence="1">Belongs to the GHMP kinase family. GalK subfamily.</text>
</comment>
<dbReference type="Pfam" id="PF00288">
    <property type="entry name" value="GHMP_kinases_N"/>
    <property type="match status" value="1"/>
</dbReference>
<evidence type="ECO:0000256" key="2">
    <source>
        <dbReference type="ARBA" id="ARBA00022679"/>
    </source>
</evidence>
<dbReference type="AlphaFoldDB" id="A0A8X6Q5E0"/>
<evidence type="ECO:0000259" key="10">
    <source>
        <dbReference type="Pfam" id="PF08544"/>
    </source>
</evidence>
<dbReference type="InterPro" id="IPR006203">
    <property type="entry name" value="GHMP_knse_ATP-bd_CS"/>
</dbReference>
<dbReference type="SUPFAM" id="SSF54211">
    <property type="entry name" value="Ribosomal protein S5 domain 2-like"/>
    <property type="match status" value="1"/>
</dbReference>
<proteinExistence type="inferred from homology"/>
<accession>A0A8X6Q5E0</accession>
<dbReference type="InterPro" id="IPR036554">
    <property type="entry name" value="GHMP_kinase_C_sf"/>
</dbReference>
<dbReference type="PROSITE" id="PS00627">
    <property type="entry name" value="GHMP_KINASES_ATP"/>
    <property type="match status" value="1"/>
</dbReference>
<keyword evidence="6" id="KW-0067">ATP-binding</keyword>
<evidence type="ECO:0000256" key="4">
    <source>
        <dbReference type="ARBA" id="ARBA00022741"/>
    </source>
</evidence>
<keyword evidence="4" id="KW-0547">Nucleotide-binding</keyword>
<dbReference type="InterPro" id="IPR006204">
    <property type="entry name" value="GHMP_kinase_N_dom"/>
</dbReference>
<keyword evidence="2" id="KW-0808">Transferase</keyword>
<evidence type="ECO:0000313" key="12">
    <source>
        <dbReference type="EMBL" id="GFU00161.1"/>
    </source>
</evidence>
<organism evidence="12 13">
    <name type="scientific">Nephila pilipes</name>
    <name type="common">Giant wood spider</name>
    <name type="synonym">Nephila maculata</name>
    <dbReference type="NCBI Taxonomy" id="299642"/>
    <lineage>
        <taxon>Eukaryota</taxon>
        <taxon>Metazoa</taxon>
        <taxon>Ecdysozoa</taxon>
        <taxon>Arthropoda</taxon>
        <taxon>Chelicerata</taxon>
        <taxon>Arachnida</taxon>
        <taxon>Araneae</taxon>
        <taxon>Araneomorphae</taxon>
        <taxon>Entelegynae</taxon>
        <taxon>Araneoidea</taxon>
        <taxon>Nephilidae</taxon>
        <taxon>Nephila</taxon>
    </lineage>
</organism>
<evidence type="ECO:0000256" key="6">
    <source>
        <dbReference type="ARBA" id="ARBA00022840"/>
    </source>
</evidence>
<dbReference type="Gene3D" id="3.30.70.890">
    <property type="entry name" value="GHMP kinase, C-terminal domain"/>
    <property type="match status" value="1"/>
</dbReference>
<feature type="domain" description="GHMP kinase C-terminal" evidence="10">
    <location>
        <begin position="295"/>
        <end position="363"/>
    </location>
</feature>
<feature type="domain" description="Galactokinase N-terminal" evidence="11">
    <location>
        <begin position="19"/>
        <end position="65"/>
    </location>
</feature>
<dbReference type="PROSITE" id="PS00106">
    <property type="entry name" value="GALACTOKINASE"/>
    <property type="match status" value="1"/>
</dbReference>
<dbReference type="PRINTS" id="PR00473">
    <property type="entry name" value="GALCTOKINASE"/>
</dbReference>
<dbReference type="InterPro" id="IPR013750">
    <property type="entry name" value="GHMP_kinase_C_dom"/>
</dbReference>
<dbReference type="OrthoDB" id="275179at2759"/>
<dbReference type="FunFam" id="3.30.70.890:FF:000001">
    <property type="entry name" value="Galactokinase"/>
    <property type="match status" value="1"/>
</dbReference>
<dbReference type="InterPro" id="IPR006206">
    <property type="entry name" value="Mevalonate/galactokinase"/>
</dbReference>
<dbReference type="InterPro" id="IPR020568">
    <property type="entry name" value="Ribosomal_Su5_D2-typ_SF"/>
</dbReference>
<dbReference type="PANTHER" id="PTHR10457">
    <property type="entry name" value="MEVALONATE KINASE/GALACTOKINASE"/>
    <property type="match status" value="1"/>
</dbReference>
<dbReference type="GO" id="GO:0005524">
    <property type="term" value="F:ATP binding"/>
    <property type="evidence" value="ECO:0007669"/>
    <property type="project" value="UniProtKB-KW"/>
</dbReference>
<keyword evidence="8" id="KW-0119">Carbohydrate metabolism</keyword>
<evidence type="ECO:0000256" key="7">
    <source>
        <dbReference type="ARBA" id="ARBA00022842"/>
    </source>
</evidence>
<evidence type="ECO:0000256" key="5">
    <source>
        <dbReference type="ARBA" id="ARBA00022777"/>
    </source>
</evidence>
<dbReference type="InterPro" id="IPR014721">
    <property type="entry name" value="Ribsml_uS5_D2-typ_fold_subgr"/>
</dbReference>
<dbReference type="PANTHER" id="PTHR10457:SF7">
    <property type="entry name" value="GALACTOKINASE-RELATED"/>
    <property type="match status" value="1"/>
</dbReference>
<dbReference type="EMBL" id="BMAW01027065">
    <property type="protein sequence ID" value="GFU00161.1"/>
    <property type="molecule type" value="Genomic_DNA"/>
</dbReference>
<keyword evidence="3" id="KW-0479">Metal-binding</keyword>
<dbReference type="Pfam" id="PF10509">
    <property type="entry name" value="GalKase_gal_bdg"/>
    <property type="match status" value="1"/>
</dbReference>
<comment type="caution">
    <text evidence="12">The sequence shown here is derived from an EMBL/GenBank/DDBJ whole genome shotgun (WGS) entry which is preliminary data.</text>
</comment>
<dbReference type="FunFam" id="3.30.230.10:FF:000040">
    <property type="entry name" value="Galactokinase 1"/>
    <property type="match status" value="1"/>
</dbReference>
<dbReference type="GO" id="GO:0005829">
    <property type="term" value="C:cytosol"/>
    <property type="evidence" value="ECO:0007669"/>
    <property type="project" value="TreeGrafter"/>
</dbReference>
<dbReference type="PIRSF" id="PIRSF000530">
    <property type="entry name" value="Galactokinase"/>
    <property type="match status" value="1"/>
</dbReference>
<reference evidence="12" key="1">
    <citation type="submission" date="2020-08" db="EMBL/GenBank/DDBJ databases">
        <title>Multicomponent nature underlies the extraordinary mechanical properties of spider dragline silk.</title>
        <authorList>
            <person name="Kono N."/>
            <person name="Nakamura H."/>
            <person name="Mori M."/>
            <person name="Yoshida Y."/>
            <person name="Ohtoshi R."/>
            <person name="Malay A.D."/>
            <person name="Moran D.A.P."/>
            <person name="Tomita M."/>
            <person name="Numata K."/>
            <person name="Arakawa K."/>
        </authorList>
    </citation>
    <scope>NUCLEOTIDE SEQUENCE</scope>
</reference>
<sequence>MAIFKVPDIEETVKCTSSLFCKYFQSNPSICSYAPGRVNLIGEHTDYNDGFVLPMALPMVTVIVGEKNNSQKCCIITSCPSADDPKEIKFSLPVPGIESTILKPEKPMWANYIKGVMQNFKGNLIGFNAVISTTVPVGGGLSSSAALEVASYNFLEALNIEDSSVGLIEKALACQKAEHEFLNMPCGIMDQFISLMGKNDHALLLDCRSLEYELIKVRDLEVTVLITNTNVKHKLAESQYSNRKKQCEIAATLVGKLSLRDVSLEDLQIHQESLGEEIYRRAVHVVGEIKRTRDAAEALKQENYVKFGNLMTESHASLRDNYEVSCPELDIVVNAALEIDGVYGSRMTGGGFGGCTVTLLKTDAITNTMENIKMKYKNPTFYVCRPGDGAKAIRFPVL</sequence>
<evidence type="ECO:0000313" key="13">
    <source>
        <dbReference type="Proteomes" id="UP000887013"/>
    </source>
</evidence>
<dbReference type="SUPFAM" id="SSF55060">
    <property type="entry name" value="GHMP Kinase, C-terminal domain"/>
    <property type="match status" value="1"/>
</dbReference>
<dbReference type="InterPro" id="IPR019539">
    <property type="entry name" value="GalKase_N"/>
</dbReference>